<evidence type="ECO:0000256" key="1">
    <source>
        <dbReference type="SAM" id="MobiDB-lite"/>
    </source>
</evidence>
<reference evidence="2" key="2">
    <citation type="submission" date="2021-03" db="UniProtKB">
        <authorList>
            <consortium name="EnsemblPlants"/>
        </authorList>
    </citation>
    <scope>IDENTIFICATION</scope>
</reference>
<dbReference type="EnsemblPlants" id="evm.model.02.498">
    <property type="protein sequence ID" value="cds.evm.model.02.498"/>
    <property type="gene ID" value="evm.TU.02.498"/>
</dbReference>
<reference evidence="2" key="1">
    <citation type="submission" date="2018-11" db="EMBL/GenBank/DDBJ databases">
        <authorList>
            <person name="Grassa J C."/>
        </authorList>
    </citation>
    <scope>NUCLEOTIDE SEQUENCE [LARGE SCALE GENOMIC DNA]</scope>
</reference>
<name>A0A803P1C0_CANSA</name>
<dbReference type="EMBL" id="UZAU01000112">
    <property type="status" value="NOT_ANNOTATED_CDS"/>
    <property type="molecule type" value="Genomic_DNA"/>
</dbReference>
<organism evidence="2 3">
    <name type="scientific">Cannabis sativa</name>
    <name type="common">Hemp</name>
    <name type="synonym">Marijuana</name>
    <dbReference type="NCBI Taxonomy" id="3483"/>
    <lineage>
        <taxon>Eukaryota</taxon>
        <taxon>Viridiplantae</taxon>
        <taxon>Streptophyta</taxon>
        <taxon>Embryophyta</taxon>
        <taxon>Tracheophyta</taxon>
        <taxon>Spermatophyta</taxon>
        <taxon>Magnoliopsida</taxon>
        <taxon>eudicotyledons</taxon>
        <taxon>Gunneridae</taxon>
        <taxon>Pentapetalae</taxon>
        <taxon>rosids</taxon>
        <taxon>fabids</taxon>
        <taxon>Rosales</taxon>
        <taxon>Cannabaceae</taxon>
        <taxon>Cannabis</taxon>
    </lineage>
</organism>
<evidence type="ECO:0000313" key="3">
    <source>
        <dbReference type="Proteomes" id="UP000596661"/>
    </source>
</evidence>
<feature type="region of interest" description="Disordered" evidence="1">
    <location>
        <begin position="1"/>
        <end position="42"/>
    </location>
</feature>
<evidence type="ECO:0000313" key="2">
    <source>
        <dbReference type="EnsemblPlants" id="cds.evm.model.02.498"/>
    </source>
</evidence>
<accession>A0A803P1C0</accession>
<dbReference type="Proteomes" id="UP000596661">
    <property type="component" value="Chromosome 2"/>
</dbReference>
<keyword evidence="3" id="KW-1185">Reference proteome</keyword>
<dbReference type="AlphaFoldDB" id="A0A803P1C0"/>
<protein>
    <submittedName>
        <fullName evidence="2">Uncharacterized protein</fullName>
    </submittedName>
</protein>
<sequence>MDRVRVVEEATQPRYDVDSEVNQGEVPDVDQGAESSDTGFEVEEIAPVRRRTYRTYVVLPNCPLGAYDVDGKGTVGDTTLQVRPEGQSSIGPTCPLLASRGKDKATILDSNDSTSENDDMSSKLRGLVDGPLEEPSGACQGLVGEQAQPWGKEPWKGLVGVWIGLTLLWIASRRSLVIVSWRGSVLSVFKSWPWLETDLTRCEEKLKAALDGKQTIREEYIDLSSELIYEFKLCNPNADLSYMGMLLS</sequence>
<dbReference type="Gramene" id="evm.model.02.498">
    <property type="protein sequence ID" value="cds.evm.model.02.498"/>
    <property type="gene ID" value="evm.TU.02.498"/>
</dbReference>
<proteinExistence type="predicted"/>